<comment type="similarity">
    <text evidence="2 9">Belongs to the Mediator complex subunit 8 family.</text>
</comment>
<comment type="subcellular location">
    <subcellularLocation>
        <location evidence="1 9">Nucleus</location>
    </subcellularLocation>
</comment>
<dbReference type="PANTHER" id="PTHR13074:SF9">
    <property type="entry name" value="MEDIATOR OF RNA POLYMERASE II TRANSCRIPTION SUBUNIT 8"/>
    <property type="match status" value="1"/>
</dbReference>
<feature type="region of interest" description="Disordered" evidence="10">
    <location>
        <begin position="185"/>
        <end position="252"/>
    </location>
</feature>
<feature type="region of interest" description="Disordered" evidence="10">
    <location>
        <begin position="273"/>
        <end position="294"/>
    </location>
</feature>
<keyword evidence="5 9" id="KW-0010">Activator</keyword>
<dbReference type="GO" id="GO:0000978">
    <property type="term" value="F:RNA polymerase II cis-regulatory region sequence-specific DNA binding"/>
    <property type="evidence" value="ECO:0007669"/>
    <property type="project" value="TreeGrafter"/>
</dbReference>
<keyword evidence="4 9" id="KW-0805">Transcription regulation</keyword>
<dbReference type="Gene3D" id="6.10.250.2610">
    <property type="match status" value="1"/>
</dbReference>
<protein>
    <recommendedName>
        <fullName evidence="3 9">Mediator of RNA polymerase II transcription subunit 8</fullName>
    </recommendedName>
    <alternativeName>
        <fullName evidence="8 9">Mediator complex subunit 8</fullName>
    </alternativeName>
</protein>
<name>A0AAJ0BZH8_9PEZI</name>
<gene>
    <name evidence="9" type="primary">MED8</name>
    <name evidence="11" type="ORF">QBC33DRAFT_559244</name>
</gene>
<comment type="caution">
    <text evidence="11">The sequence shown here is derived from an EMBL/GenBank/DDBJ whole genome shotgun (WGS) entry which is preliminary data.</text>
</comment>
<evidence type="ECO:0000256" key="6">
    <source>
        <dbReference type="ARBA" id="ARBA00023163"/>
    </source>
</evidence>
<reference evidence="11" key="1">
    <citation type="submission" date="2023-06" db="EMBL/GenBank/DDBJ databases">
        <title>Genome-scale phylogeny and comparative genomics of the fungal order Sordariales.</title>
        <authorList>
            <consortium name="Lawrence Berkeley National Laboratory"/>
            <person name="Hensen N."/>
            <person name="Bonometti L."/>
            <person name="Westerberg I."/>
            <person name="Brannstrom I.O."/>
            <person name="Guillou S."/>
            <person name="Cros-Aarteil S."/>
            <person name="Calhoun S."/>
            <person name="Haridas S."/>
            <person name="Kuo A."/>
            <person name="Mondo S."/>
            <person name="Pangilinan J."/>
            <person name="Riley R."/>
            <person name="Labutti K."/>
            <person name="Andreopoulos B."/>
            <person name="Lipzen A."/>
            <person name="Chen C."/>
            <person name="Yanf M."/>
            <person name="Daum C."/>
            <person name="Ng V."/>
            <person name="Clum A."/>
            <person name="Steindorff A."/>
            <person name="Ohm R."/>
            <person name="Martin F."/>
            <person name="Silar P."/>
            <person name="Natvig D."/>
            <person name="Lalanne C."/>
            <person name="Gautier V."/>
            <person name="Ament-Velasquez S.L."/>
            <person name="Kruys A."/>
            <person name="Hutchinson M.I."/>
            <person name="Powell A.J."/>
            <person name="Barry K."/>
            <person name="Miller A.N."/>
            <person name="Grigoriev I.V."/>
            <person name="Debuchy R."/>
            <person name="Gladieux P."/>
            <person name="Thoren M.H."/>
            <person name="Johannesson H."/>
        </authorList>
    </citation>
    <scope>NUCLEOTIDE SEQUENCE</scope>
    <source>
        <strain evidence="11">8032-3</strain>
    </source>
</reference>
<dbReference type="Pfam" id="PF10232">
    <property type="entry name" value="Med8"/>
    <property type="match status" value="1"/>
</dbReference>
<evidence type="ECO:0000313" key="11">
    <source>
        <dbReference type="EMBL" id="KAK1767116.1"/>
    </source>
</evidence>
<dbReference type="GO" id="GO:0070847">
    <property type="term" value="C:core mediator complex"/>
    <property type="evidence" value="ECO:0007669"/>
    <property type="project" value="TreeGrafter"/>
</dbReference>
<dbReference type="InterPro" id="IPR019364">
    <property type="entry name" value="Mediatior_Med8_fun/met"/>
</dbReference>
<dbReference type="Proteomes" id="UP001244011">
    <property type="component" value="Unassembled WGS sequence"/>
</dbReference>
<sequence>MASLDLSQEELKAIESTRGRLFQLSNSIGSLKNDIYKSNPLPTPASLQASAFILQQNLASLQKVIAENTDLFQRVAVHPSTNFPGRTQEPVLLQLLRKKLEPDIETWVEQGRGAALAAGVEVSAARAGAGAGHPDDEDDDDDDDDEEEGYRPEDDDEEAGAGDPLSELWVDVRDACVARVGDYVRNEDNDVYTAEERAMGVERVRTGLRRDLEEEEESDEEEDEDEDEEMAGAGAGGGAAPAAGGQPAGPAAQEVEPEYILWFVVRGDASLPANIERESQRRVKDVGKRGSSGR</sequence>
<feature type="region of interest" description="Disordered" evidence="10">
    <location>
        <begin position="125"/>
        <end position="167"/>
    </location>
</feature>
<evidence type="ECO:0000256" key="2">
    <source>
        <dbReference type="ARBA" id="ARBA00005716"/>
    </source>
</evidence>
<dbReference type="Gene3D" id="1.20.58.1710">
    <property type="match status" value="1"/>
</dbReference>
<evidence type="ECO:0000256" key="8">
    <source>
        <dbReference type="ARBA" id="ARBA00031261"/>
    </source>
</evidence>
<dbReference type="AlphaFoldDB" id="A0AAJ0BZH8"/>
<comment type="subunit">
    <text evidence="9">Component of the Mediator complex.</text>
</comment>
<dbReference type="PANTHER" id="PTHR13074">
    <property type="entry name" value="MEDIATOR OF RNA POLYMERASE II TRANSCRIPTION SUBUNIT 8"/>
    <property type="match status" value="1"/>
</dbReference>
<evidence type="ECO:0000256" key="10">
    <source>
        <dbReference type="SAM" id="MobiDB-lite"/>
    </source>
</evidence>
<keyword evidence="7 9" id="KW-0539">Nucleus</keyword>
<dbReference type="GO" id="GO:0016592">
    <property type="term" value="C:mediator complex"/>
    <property type="evidence" value="ECO:0007669"/>
    <property type="project" value="InterPro"/>
</dbReference>
<evidence type="ECO:0000256" key="1">
    <source>
        <dbReference type="ARBA" id="ARBA00004123"/>
    </source>
</evidence>
<feature type="compositionally biased region" description="Basic and acidic residues" evidence="10">
    <location>
        <begin position="275"/>
        <end position="288"/>
    </location>
</feature>
<organism evidence="11 12">
    <name type="scientific">Phialemonium atrogriseum</name>
    <dbReference type="NCBI Taxonomy" id="1093897"/>
    <lineage>
        <taxon>Eukaryota</taxon>
        <taxon>Fungi</taxon>
        <taxon>Dikarya</taxon>
        <taxon>Ascomycota</taxon>
        <taxon>Pezizomycotina</taxon>
        <taxon>Sordariomycetes</taxon>
        <taxon>Sordariomycetidae</taxon>
        <taxon>Cephalothecales</taxon>
        <taxon>Cephalothecaceae</taxon>
        <taxon>Phialemonium</taxon>
    </lineage>
</organism>
<keyword evidence="12" id="KW-1185">Reference proteome</keyword>
<evidence type="ECO:0000313" key="12">
    <source>
        <dbReference type="Proteomes" id="UP001244011"/>
    </source>
</evidence>
<evidence type="ECO:0000256" key="7">
    <source>
        <dbReference type="ARBA" id="ARBA00023242"/>
    </source>
</evidence>
<evidence type="ECO:0000256" key="9">
    <source>
        <dbReference type="RuleBase" id="RU364144"/>
    </source>
</evidence>
<proteinExistence type="inferred from homology"/>
<dbReference type="EMBL" id="MU839009">
    <property type="protein sequence ID" value="KAK1767116.1"/>
    <property type="molecule type" value="Genomic_DNA"/>
</dbReference>
<dbReference type="GO" id="GO:0006357">
    <property type="term" value="P:regulation of transcription by RNA polymerase II"/>
    <property type="evidence" value="ECO:0007669"/>
    <property type="project" value="InterPro"/>
</dbReference>
<evidence type="ECO:0000256" key="5">
    <source>
        <dbReference type="ARBA" id="ARBA00023159"/>
    </source>
</evidence>
<dbReference type="GO" id="GO:0003712">
    <property type="term" value="F:transcription coregulator activity"/>
    <property type="evidence" value="ECO:0007669"/>
    <property type="project" value="InterPro"/>
</dbReference>
<evidence type="ECO:0000256" key="3">
    <source>
        <dbReference type="ARBA" id="ARBA00020637"/>
    </source>
</evidence>
<feature type="compositionally biased region" description="Low complexity" evidence="10">
    <location>
        <begin position="240"/>
        <end position="252"/>
    </location>
</feature>
<feature type="compositionally biased region" description="Acidic residues" evidence="10">
    <location>
        <begin position="135"/>
        <end position="160"/>
    </location>
</feature>
<comment type="function">
    <text evidence="9">Component of the Mediator complex, a coactivator involved in the regulated transcription of nearly all RNA polymerase II-dependent genes. Mediator functions as a bridge to convey information from gene-specific regulatory proteins to the basal RNA polymerase II transcription machinery. Mediator is recruited to promoters by direct interactions with regulatory proteins and serves as a scaffold for the assembly of a functional preinitiation complex with RNA polymerase II and the general transcription factors.</text>
</comment>
<keyword evidence="6 9" id="KW-0804">Transcription</keyword>
<evidence type="ECO:0000256" key="4">
    <source>
        <dbReference type="ARBA" id="ARBA00023015"/>
    </source>
</evidence>
<feature type="compositionally biased region" description="Acidic residues" evidence="10">
    <location>
        <begin position="213"/>
        <end position="230"/>
    </location>
</feature>
<feature type="compositionally biased region" description="Basic and acidic residues" evidence="10">
    <location>
        <begin position="185"/>
        <end position="212"/>
    </location>
</feature>
<accession>A0AAJ0BZH8</accession>